<evidence type="ECO:0000256" key="9">
    <source>
        <dbReference type="PROSITE-ProRule" id="PRU10141"/>
    </source>
</evidence>
<dbReference type="PROSITE" id="PS00107">
    <property type="entry name" value="PROTEIN_KINASE_ATP"/>
    <property type="match status" value="1"/>
</dbReference>
<evidence type="ECO:0000256" key="1">
    <source>
        <dbReference type="ARBA" id="ARBA00012513"/>
    </source>
</evidence>
<feature type="binding site" evidence="9">
    <location>
        <position position="106"/>
    </location>
    <ligand>
        <name>ATP</name>
        <dbReference type="ChEBI" id="CHEBI:30616"/>
    </ligand>
</feature>
<feature type="compositionally biased region" description="Low complexity" evidence="11">
    <location>
        <begin position="28"/>
        <end position="45"/>
    </location>
</feature>
<dbReference type="OrthoDB" id="2649at2759"/>
<keyword evidence="3" id="KW-0808">Transferase</keyword>
<dbReference type="EMBL" id="CAJNDS010001391">
    <property type="protein sequence ID" value="CAE7257395.1"/>
    <property type="molecule type" value="Genomic_DNA"/>
</dbReference>
<comment type="catalytic activity">
    <reaction evidence="7">
        <text>L-threonyl-[protein] + ATP = O-phospho-L-threonyl-[protein] + ADP + H(+)</text>
        <dbReference type="Rhea" id="RHEA:46608"/>
        <dbReference type="Rhea" id="RHEA-COMP:11060"/>
        <dbReference type="Rhea" id="RHEA-COMP:11605"/>
        <dbReference type="ChEBI" id="CHEBI:15378"/>
        <dbReference type="ChEBI" id="CHEBI:30013"/>
        <dbReference type="ChEBI" id="CHEBI:30616"/>
        <dbReference type="ChEBI" id="CHEBI:61977"/>
        <dbReference type="ChEBI" id="CHEBI:456216"/>
        <dbReference type="EC" id="2.7.11.1"/>
    </reaction>
</comment>
<evidence type="ECO:0000256" key="10">
    <source>
        <dbReference type="RuleBase" id="RU000304"/>
    </source>
</evidence>
<proteinExistence type="inferred from homology"/>
<sequence>MPPRRAKIPRKAKGKKKPPQKPVRRSSTRSSSYTGSSYGSEGSSSPENSDEDDPKEYKRGGYHPVMPYQLYNARYRVLSKLGAGAFSTVWLCADEKDSEGRLLAMKVCKSKKSVTEQAQDEVMLLERLHENASLHVVKMLDHFWHTGTNGRHKCMTFEVMGENLLALVRYHDYQGLPRDLCRRLSRHTLKGLQHIHACGVIHTDVKLENVLICRHDMAVLCDEASRAHRAFQEQKSGLEILSKSQKKRMKKKMKAKDASNVANADSKKEPLEEPQAPEPTAEVVQVNGVNGVNVVNGVNGKGKGQGYPHLEGPSCPTGSPVDAASRKEAEKEGEKEAEKEAEGPEGEAKEQEAQDKEEAQEEPQEPQAPLGQPVPPIRQRDRFETLRLEEASLESSQVELQDPLQSFPGASKGDVTRDVTGPNAFAACVASITFLSPKASSRERYCCQTFAKLADFGNGIKAAQDASNMHLELACACLLAQRLLDASAGCLLL</sequence>
<keyword evidence="14" id="KW-1185">Reference proteome</keyword>
<gene>
    <name evidence="13" type="primary">Srpk2</name>
    <name evidence="13" type="ORF">SNAT2548_LOCUS13293</name>
</gene>
<dbReference type="GO" id="GO:0004674">
    <property type="term" value="F:protein serine/threonine kinase activity"/>
    <property type="evidence" value="ECO:0007669"/>
    <property type="project" value="UniProtKB-KW"/>
</dbReference>
<dbReference type="EC" id="2.7.11.1" evidence="1"/>
<dbReference type="GO" id="GO:0000245">
    <property type="term" value="P:spliceosomal complex assembly"/>
    <property type="evidence" value="ECO:0007669"/>
    <property type="project" value="TreeGrafter"/>
</dbReference>
<feature type="domain" description="Protein kinase" evidence="12">
    <location>
        <begin position="75"/>
        <end position="368"/>
    </location>
</feature>
<dbReference type="PROSITE" id="PS00108">
    <property type="entry name" value="PROTEIN_KINASE_ST"/>
    <property type="match status" value="1"/>
</dbReference>
<accession>A0A812M2X0</accession>
<keyword evidence="4 9" id="KW-0547">Nucleotide-binding</keyword>
<dbReference type="InterPro" id="IPR017441">
    <property type="entry name" value="Protein_kinase_ATP_BS"/>
</dbReference>
<dbReference type="PANTHER" id="PTHR47634">
    <property type="entry name" value="PROTEIN KINASE DOMAIN-CONTAINING PROTEIN-RELATED"/>
    <property type="match status" value="1"/>
</dbReference>
<organism evidence="13 14">
    <name type="scientific">Symbiodinium natans</name>
    <dbReference type="NCBI Taxonomy" id="878477"/>
    <lineage>
        <taxon>Eukaryota</taxon>
        <taxon>Sar</taxon>
        <taxon>Alveolata</taxon>
        <taxon>Dinophyceae</taxon>
        <taxon>Suessiales</taxon>
        <taxon>Symbiodiniaceae</taxon>
        <taxon>Symbiodinium</taxon>
    </lineage>
</organism>
<dbReference type="InterPro" id="IPR000719">
    <property type="entry name" value="Prot_kinase_dom"/>
</dbReference>
<evidence type="ECO:0000313" key="13">
    <source>
        <dbReference type="EMBL" id="CAE7257395.1"/>
    </source>
</evidence>
<dbReference type="GO" id="GO:0005524">
    <property type="term" value="F:ATP binding"/>
    <property type="evidence" value="ECO:0007669"/>
    <property type="project" value="UniProtKB-UniRule"/>
</dbReference>
<dbReference type="PANTHER" id="PTHR47634:SF9">
    <property type="entry name" value="PROTEIN KINASE DOMAIN-CONTAINING PROTEIN-RELATED"/>
    <property type="match status" value="1"/>
</dbReference>
<reference evidence="13" key="1">
    <citation type="submission" date="2021-02" db="EMBL/GenBank/DDBJ databases">
        <authorList>
            <person name="Dougan E. K."/>
            <person name="Rhodes N."/>
            <person name="Thang M."/>
            <person name="Chan C."/>
        </authorList>
    </citation>
    <scope>NUCLEOTIDE SEQUENCE</scope>
</reference>
<evidence type="ECO:0000256" key="5">
    <source>
        <dbReference type="ARBA" id="ARBA00022777"/>
    </source>
</evidence>
<dbReference type="InterPro" id="IPR051334">
    <property type="entry name" value="SRPK"/>
</dbReference>
<keyword evidence="2 10" id="KW-0723">Serine/threonine-protein kinase</keyword>
<evidence type="ECO:0000256" key="8">
    <source>
        <dbReference type="ARBA" id="ARBA00048679"/>
    </source>
</evidence>
<evidence type="ECO:0000256" key="7">
    <source>
        <dbReference type="ARBA" id="ARBA00047899"/>
    </source>
</evidence>
<evidence type="ECO:0000313" key="14">
    <source>
        <dbReference type="Proteomes" id="UP000604046"/>
    </source>
</evidence>
<dbReference type="Proteomes" id="UP000604046">
    <property type="component" value="Unassembled WGS sequence"/>
</dbReference>
<dbReference type="SUPFAM" id="SSF56112">
    <property type="entry name" value="Protein kinase-like (PK-like)"/>
    <property type="match status" value="1"/>
</dbReference>
<dbReference type="GO" id="GO:0050684">
    <property type="term" value="P:regulation of mRNA processing"/>
    <property type="evidence" value="ECO:0007669"/>
    <property type="project" value="TreeGrafter"/>
</dbReference>
<feature type="compositionally biased region" description="Basic and acidic residues" evidence="11">
    <location>
        <begin position="324"/>
        <end position="357"/>
    </location>
</feature>
<evidence type="ECO:0000259" key="12">
    <source>
        <dbReference type="PROSITE" id="PS50011"/>
    </source>
</evidence>
<feature type="region of interest" description="Disordered" evidence="11">
    <location>
        <begin position="295"/>
        <end position="377"/>
    </location>
</feature>
<keyword evidence="5" id="KW-0418">Kinase</keyword>
<dbReference type="InterPro" id="IPR008271">
    <property type="entry name" value="Ser/Thr_kinase_AS"/>
</dbReference>
<evidence type="ECO:0000256" key="4">
    <source>
        <dbReference type="ARBA" id="ARBA00022741"/>
    </source>
</evidence>
<evidence type="ECO:0000256" key="6">
    <source>
        <dbReference type="ARBA" id="ARBA00022840"/>
    </source>
</evidence>
<protein>
    <recommendedName>
        <fullName evidence="1">non-specific serine/threonine protein kinase</fullName>
        <ecNumber evidence="1">2.7.11.1</ecNumber>
    </recommendedName>
</protein>
<dbReference type="Pfam" id="PF00069">
    <property type="entry name" value="Pkinase"/>
    <property type="match status" value="1"/>
</dbReference>
<evidence type="ECO:0000256" key="3">
    <source>
        <dbReference type="ARBA" id="ARBA00022679"/>
    </source>
</evidence>
<dbReference type="Gene3D" id="1.10.510.10">
    <property type="entry name" value="Transferase(Phosphotransferase) domain 1"/>
    <property type="match status" value="1"/>
</dbReference>
<feature type="compositionally biased region" description="Basic residues" evidence="11">
    <location>
        <begin position="244"/>
        <end position="254"/>
    </location>
</feature>
<comment type="similarity">
    <text evidence="10">Belongs to the protein kinase superfamily.</text>
</comment>
<evidence type="ECO:0000256" key="11">
    <source>
        <dbReference type="SAM" id="MobiDB-lite"/>
    </source>
</evidence>
<keyword evidence="6 9" id="KW-0067">ATP-binding</keyword>
<feature type="region of interest" description="Disordered" evidence="11">
    <location>
        <begin position="244"/>
        <end position="279"/>
    </location>
</feature>
<dbReference type="SMART" id="SM00220">
    <property type="entry name" value="S_TKc"/>
    <property type="match status" value="1"/>
</dbReference>
<comment type="catalytic activity">
    <reaction evidence="8">
        <text>L-seryl-[protein] + ATP = O-phospho-L-seryl-[protein] + ADP + H(+)</text>
        <dbReference type="Rhea" id="RHEA:17989"/>
        <dbReference type="Rhea" id="RHEA-COMP:9863"/>
        <dbReference type="Rhea" id="RHEA-COMP:11604"/>
        <dbReference type="ChEBI" id="CHEBI:15378"/>
        <dbReference type="ChEBI" id="CHEBI:29999"/>
        <dbReference type="ChEBI" id="CHEBI:30616"/>
        <dbReference type="ChEBI" id="CHEBI:83421"/>
        <dbReference type="ChEBI" id="CHEBI:456216"/>
        <dbReference type="EC" id="2.7.11.1"/>
    </reaction>
</comment>
<feature type="compositionally biased region" description="Basic residues" evidence="11">
    <location>
        <begin position="1"/>
        <end position="27"/>
    </location>
</feature>
<dbReference type="AlphaFoldDB" id="A0A812M2X0"/>
<comment type="caution">
    <text evidence="13">The sequence shown here is derived from an EMBL/GenBank/DDBJ whole genome shotgun (WGS) entry which is preliminary data.</text>
</comment>
<dbReference type="PROSITE" id="PS50011">
    <property type="entry name" value="PROTEIN_KINASE_DOM"/>
    <property type="match status" value="1"/>
</dbReference>
<feature type="region of interest" description="Disordered" evidence="11">
    <location>
        <begin position="1"/>
        <end position="59"/>
    </location>
</feature>
<evidence type="ECO:0000256" key="2">
    <source>
        <dbReference type="ARBA" id="ARBA00022527"/>
    </source>
</evidence>
<name>A0A812M2X0_9DINO</name>
<dbReference type="Gene3D" id="3.30.200.20">
    <property type="entry name" value="Phosphorylase Kinase, domain 1"/>
    <property type="match status" value="1"/>
</dbReference>
<dbReference type="InterPro" id="IPR011009">
    <property type="entry name" value="Kinase-like_dom_sf"/>
</dbReference>